<dbReference type="EMBL" id="ALJK01000137">
    <property type="protein sequence ID" value="EJN84738.1"/>
    <property type="molecule type" value="Genomic_DNA"/>
</dbReference>
<comment type="caution">
    <text evidence="1">The sequence shown here is derived from an EMBL/GenBank/DDBJ whole genome shotgun (WGS) entry which is preliminary data.</text>
</comment>
<proteinExistence type="predicted"/>
<dbReference type="SUPFAM" id="SSF55021">
    <property type="entry name" value="ACT-like"/>
    <property type="match status" value="1"/>
</dbReference>
<name>J3AAM8_ACTNH</name>
<accession>J3AAM8</accession>
<dbReference type="AlphaFoldDB" id="J3AAM8"/>
<protein>
    <recommendedName>
        <fullName evidence="3">Prephenate dehydratase</fullName>
    </recommendedName>
</protein>
<dbReference type="Proteomes" id="UP000007814">
    <property type="component" value="Unassembled WGS sequence"/>
</dbReference>
<evidence type="ECO:0008006" key="3">
    <source>
        <dbReference type="Google" id="ProtNLM"/>
    </source>
</evidence>
<sequence>MGDSLGRYRFSIDVEGHVREERVQAALIGLHRTCPMVRFLGSYPRLDARPTAVLAGTSDKDFVVARSWVADVLDGRAL</sequence>
<reference evidence="1 2" key="1">
    <citation type="submission" date="2012-07" db="EMBL/GenBank/DDBJ databases">
        <authorList>
            <person name="Durkin A.S."/>
            <person name="McCorrison J."/>
            <person name="Torralba M."/>
            <person name="Gillis M."/>
            <person name="Methe B."/>
            <person name="Sutton G."/>
            <person name="Nelson K.E."/>
        </authorList>
    </citation>
    <scope>NUCLEOTIDE SEQUENCE [LARGE SCALE GENOMIC DNA]</scope>
    <source>
        <strain evidence="2">ATCC 12104 / DSM 43013 / CCUG 2238 / JCM 8349 / NCTC 10301 / Howell 279</strain>
    </source>
</reference>
<dbReference type="Gene3D" id="3.30.70.260">
    <property type="match status" value="1"/>
</dbReference>
<dbReference type="PATRIC" id="fig|1115803.3.peg.1429"/>
<evidence type="ECO:0000313" key="2">
    <source>
        <dbReference type="Proteomes" id="UP000007814"/>
    </source>
</evidence>
<evidence type="ECO:0000313" key="1">
    <source>
        <dbReference type="EMBL" id="EJN84738.1"/>
    </source>
</evidence>
<gene>
    <name evidence="1" type="ORF">HMPREF1129_0201</name>
</gene>
<organism evidence="1 2">
    <name type="scientific">Actinomyces naeslundii (strain ATCC 12104 / DSM 43013 / CCUG 2238 / JCM 8349 / NCTC 10301 / Howell 279)</name>
    <dbReference type="NCBI Taxonomy" id="1115803"/>
    <lineage>
        <taxon>Bacteria</taxon>
        <taxon>Bacillati</taxon>
        <taxon>Actinomycetota</taxon>
        <taxon>Actinomycetes</taxon>
        <taxon>Actinomycetales</taxon>
        <taxon>Actinomycetaceae</taxon>
        <taxon>Actinomyces</taxon>
    </lineage>
</organism>
<dbReference type="InterPro" id="IPR045865">
    <property type="entry name" value="ACT-like_dom_sf"/>
</dbReference>
<dbReference type="eggNOG" id="COG0077">
    <property type="taxonomic scope" value="Bacteria"/>
</dbReference>